<keyword evidence="2" id="KW-1185">Reference proteome</keyword>
<proteinExistence type="predicted"/>
<sequence length="70" mass="7909">MAVALGSQERFLTVKGSTKCPRDPVACRERGVHLLLPLPKTKLEGLRNSFYTQHENAAFVYPLGWYVSIF</sequence>
<reference evidence="1 2" key="1">
    <citation type="journal article" date="2015" name="Genome Biol.">
        <title>Comparative genomics of Steinernema reveals deeply conserved gene regulatory networks.</title>
        <authorList>
            <person name="Dillman A.R."/>
            <person name="Macchietto M."/>
            <person name="Porter C.F."/>
            <person name="Rogers A."/>
            <person name="Williams B."/>
            <person name="Antoshechkin I."/>
            <person name="Lee M.M."/>
            <person name="Goodwin Z."/>
            <person name="Lu X."/>
            <person name="Lewis E.E."/>
            <person name="Goodrich-Blair H."/>
            <person name="Stock S.P."/>
            <person name="Adams B.J."/>
            <person name="Sternberg P.W."/>
            <person name="Mortazavi A."/>
        </authorList>
    </citation>
    <scope>NUCLEOTIDE SEQUENCE [LARGE SCALE GENOMIC DNA]</scope>
    <source>
        <strain evidence="1 2">ALL</strain>
    </source>
</reference>
<dbReference type="EMBL" id="CM016762">
    <property type="protein sequence ID" value="TMS35167.1"/>
    <property type="molecule type" value="Genomic_DNA"/>
</dbReference>
<accession>A0A4U8USN9</accession>
<evidence type="ECO:0000313" key="1">
    <source>
        <dbReference type="EMBL" id="TMS35167.1"/>
    </source>
</evidence>
<dbReference type="AlphaFoldDB" id="A0A4U8USN9"/>
<dbReference type="EMBL" id="AZBU02000001">
    <property type="protein sequence ID" value="TMS35167.1"/>
    <property type="molecule type" value="Genomic_DNA"/>
</dbReference>
<organism evidence="1 2">
    <name type="scientific">Steinernema carpocapsae</name>
    <name type="common">Entomopathogenic nematode</name>
    <dbReference type="NCBI Taxonomy" id="34508"/>
    <lineage>
        <taxon>Eukaryota</taxon>
        <taxon>Metazoa</taxon>
        <taxon>Ecdysozoa</taxon>
        <taxon>Nematoda</taxon>
        <taxon>Chromadorea</taxon>
        <taxon>Rhabditida</taxon>
        <taxon>Tylenchina</taxon>
        <taxon>Panagrolaimomorpha</taxon>
        <taxon>Strongyloidoidea</taxon>
        <taxon>Steinernematidae</taxon>
        <taxon>Steinernema</taxon>
    </lineage>
</organism>
<reference evidence="1 2" key="2">
    <citation type="journal article" date="2019" name="G3 (Bethesda)">
        <title>Hybrid Assembly of the Genome of the Entomopathogenic Nematode Steinernema carpocapsae Identifies the X-Chromosome.</title>
        <authorList>
            <person name="Serra L."/>
            <person name="Macchietto M."/>
            <person name="Macias-Munoz A."/>
            <person name="McGill C.J."/>
            <person name="Rodriguez I.M."/>
            <person name="Rodriguez B."/>
            <person name="Murad R."/>
            <person name="Mortazavi A."/>
        </authorList>
    </citation>
    <scope>NUCLEOTIDE SEQUENCE [LARGE SCALE GENOMIC DNA]</scope>
    <source>
        <strain evidence="1 2">ALL</strain>
    </source>
</reference>
<name>A0A4U8USN9_STECR</name>
<evidence type="ECO:0000313" key="2">
    <source>
        <dbReference type="Proteomes" id="UP000298663"/>
    </source>
</evidence>
<gene>
    <name evidence="1" type="ORF">L596_002621</name>
</gene>
<dbReference type="Proteomes" id="UP000298663">
    <property type="component" value="Chromosome X"/>
</dbReference>
<comment type="caution">
    <text evidence="1">The sequence shown here is derived from an EMBL/GenBank/DDBJ whole genome shotgun (WGS) entry which is preliminary data.</text>
</comment>
<protein>
    <submittedName>
        <fullName evidence="1">Uncharacterized protein</fullName>
    </submittedName>
</protein>